<keyword evidence="6" id="KW-0539">Nucleus</keyword>
<organism evidence="8 9">
    <name type="scientific">Merluccius polli</name>
    <name type="common">Benguela hake</name>
    <name type="synonym">Merluccius cadenati</name>
    <dbReference type="NCBI Taxonomy" id="89951"/>
    <lineage>
        <taxon>Eukaryota</taxon>
        <taxon>Metazoa</taxon>
        <taxon>Chordata</taxon>
        <taxon>Craniata</taxon>
        <taxon>Vertebrata</taxon>
        <taxon>Euteleostomi</taxon>
        <taxon>Actinopterygii</taxon>
        <taxon>Neopterygii</taxon>
        <taxon>Teleostei</taxon>
        <taxon>Neoteleostei</taxon>
        <taxon>Acanthomorphata</taxon>
        <taxon>Zeiogadaria</taxon>
        <taxon>Gadariae</taxon>
        <taxon>Gadiformes</taxon>
        <taxon>Gadoidei</taxon>
        <taxon>Merlucciidae</taxon>
        <taxon>Merluccius</taxon>
    </lineage>
</organism>
<evidence type="ECO:0000256" key="1">
    <source>
        <dbReference type="ARBA" id="ARBA00004123"/>
    </source>
</evidence>
<evidence type="ECO:0000256" key="5">
    <source>
        <dbReference type="ARBA" id="ARBA00022853"/>
    </source>
</evidence>
<dbReference type="Pfam" id="PF11764">
    <property type="entry name" value="N-SET"/>
    <property type="match status" value="1"/>
</dbReference>
<keyword evidence="3" id="KW-0808">Transferase</keyword>
<dbReference type="InterPro" id="IPR044570">
    <property type="entry name" value="Set1-like"/>
</dbReference>
<evidence type="ECO:0000256" key="2">
    <source>
        <dbReference type="ARBA" id="ARBA00022603"/>
    </source>
</evidence>
<comment type="caution">
    <text evidence="8">The sequence shown here is derived from an EMBL/GenBank/DDBJ whole genome shotgun (WGS) entry which is preliminary data.</text>
</comment>
<proteinExistence type="predicted"/>
<dbReference type="AlphaFoldDB" id="A0AA47P7K5"/>
<keyword evidence="9" id="KW-1185">Reference proteome</keyword>
<evidence type="ECO:0000256" key="6">
    <source>
        <dbReference type="ARBA" id="ARBA00023242"/>
    </source>
</evidence>
<dbReference type="PANTHER" id="PTHR45814">
    <property type="entry name" value="HISTONE-LYSINE N-METHYLTRANSFERASE SETD1"/>
    <property type="match status" value="1"/>
</dbReference>
<reference evidence="8" key="1">
    <citation type="journal article" date="2023" name="Front. Mar. Sci.">
        <title>A new Merluccius polli reference genome to investigate the effects of global change in West African waters.</title>
        <authorList>
            <person name="Mateo J.L."/>
            <person name="Blanco-Fernandez C."/>
            <person name="Garcia-Vazquez E."/>
            <person name="Machado-Schiaffino G."/>
        </authorList>
    </citation>
    <scope>NUCLEOTIDE SEQUENCE</scope>
    <source>
        <strain evidence="8">C29</strain>
        <tissue evidence="8">Fin</tissue>
    </source>
</reference>
<dbReference type="PANTHER" id="PTHR45814:SF3">
    <property type="entry name" value="HISTONE-LYSINE N-METHYLTRANSFERASE SETD1A"/>
    <property type="match status" value="1"/>
</dbReference>
<gene>
    <name evidence="8" type="primary">SETD1A_1</name>
    <name evidence="8" type="ORF">N1851_004095</name>
</gene>
<feature type="domain" description="COMPASS complex Set1 subunit N-SET" evidence="7">
    <location>
        <begin position="21"/>
        <end position="139"/>
    </location>
</feature>
<evidence type="ECO:0000313" key="8">
    <source>
        <dbReference type="EMBL" id="KAK0153841.1"/>
    </source>
</evidence>
<dbReference type="SMART" id="SM01291">
    <property type="entry name" value="N-SET"/>
    <property type="match status" value="1"/>
</dbReference>
<evidence type="ECO:0000256" key="3">
    <source>
        <dbReference type="ARBA" id="ARBA00022679"/>
    </source>
</evidence>
<name>A0AA47P7K5_MERPO</name>
<evidence type="ECO:0000313" key="9">
    <source>
        <dbReference type="Proteomes" id="UP001174136"/>
    </source>
</evidence>
<dbReference type="EMBL" id="JAOPHQ010000619">
    <property type="protein sequence ID" value="KAK0153841.1"/>
    <property type="molecule type" value="Genomic_DNA"/>
</dbReference>
<evidence type="ECO:0000259" key="7">
    <source>
        <dbReference type="SMART" id="SM01291"/>
    </source>
</evidence>
<keyword evidence="5" id="KW-0156">Chromatin regulator</keyword>
<keyword evidence="2" id="KW-0489">Methyltransferase</keyword>
<dbReference type="GO" id="GO:0032259">
    <property type="term" value="P:methylation"/>
    <property type="evidence" value="ECO:0007669"/>
    <property type="project" value="UniProtKB-KW"/>
</dbReference>
<dbReference type="InterPro" id="IPR024657">
    <property type="entry name" value="COMPASS_Set1_N-SET"/>
</dbReference>
<dbReference type="GO" id="GO:0048188">
    <property type="term" value="C:Set1C/COMPASS complex"/>
    <property type="evidence" value="ECO:0007669"/>
    <property type="project" value="TreeGrafter"/>
</dbReference>
<accession>A0AA47P7K5</accession>
<comment type="subcellular location">
    <subcellularLocation>
        <location evidence="1">Nucleus</location>
    </subcellularLocation>
</comment>
<keyword evidence="4" id="KW-0949">S-adenosyl-L-methionine</keyword>
<dbReference type="Proteomes" id="UP001174136">
    <property type="component" value="Unassembled WGS sequence"/>
</dbReference>
<evidence type="ECO:0000256" key="4">
    <source>
        <dbReference type="ARBA" id="ARBA00022691"/>
    </source>
</evidence>
<dbReference type="GO" id="GO:0042800">
    <property type="term" value="F:histone H3K4 methyltransferase activity"/>
    <property type="evidence" value="ECO:0007669"/>
    <property type="project" value="InterPro"/>
</dbReference>
<sequence length="157" mass="18005">MRYRIMRSLPIPVPTAWHLLSIHTTTRTVWFSFPHFIIAGVLDRTPAPTNLPNPRRKKKSAERLLREHVTGCARSEGYYAISRKEKDAYLDLDLPEQVLLEMENLDSMATNRLLSERRSEQRRLLTVIGTPAVMDSDLLKLNQLKVGPIPCRRDASG</sequence>
<protein>
    <submittedName>
        <fullName evidence="8">Histone-lysine N-methyltransferase SETD1A</fullName>
    </submittedName>
</protein>